<organism evidence="1 2">
    <name type="scientific">Candida boidinii</name>
    <name type="common">Yeast</name>
    <dbReference type="NCBI Taxonomy" id="5477"/>
    <lineage>
        <taxon>Eukaryota</taxon>
        <taxon>Fungi</taxon>
        <taxon>Dikarya</taxon>
        <taxon>Ascomycota</taxon>
        <taxon>Saccharomycotina</taxon>
        <taxon>Pichiomycetes</taxon>
        <taxon>Pichiales</taxon>
        <taxon>Pichiaceae</taxon>
        <taxon>Ogataea</taxon>
        <taxon>Ogataea/Candida clade</taxon>
    </lineage>
</organism>
<proteinExistence type="predicted"/>
<name>A0ACB5U275_CANBO</name>
<sequence length="284" mass="31264">MGCFKFCLVFIPTVLSFAAFILTILASAGSTKNNLFATSVFLIQLDCENATLSSITTGLTSTDITLKEAGLSEVYTFGMWGYCEGNHYSNVDSTGYVYDDDIKMTSCSKPVGFYTFDLADFFSERLQEAGYQVDPSSIAVPDGITTYTTTSQNISKMIFITCLLAIIVCFFVLVLGLLGIWCNSKVLFLVAFLSMGGFLLALLSVAGATGMYTYIKNQFNSNSDTYQIKASLSSNYLALAWVGTVCYMLNVFFWFLNSCVFGIGSTRTRARIVHEPIAEFREKV</sequence>
<accession>A0ACB5U275</accession>
<gene>
    <name evidence="1" type="ORF">Cboi01_000543200</name>
</gene>
<reference evidence="1" key="1">
    <citation type="submission" date="2023-04" db="EMBL/GenBank/DDBJ databases">
        <title>Candida boidinii NBRC 1967.</title>
        <authorList>
            <person name="Ichikawa N."/>
            <person name="Sato H."/>
            <person name="Tonouchi N."/>
        </authorList>
    </citation>
    <scope>NUCLEOTIDE SEQUENCE</scope>
    <source>
        <strain evidence="1">NBRC 1967</strain>
    </source>
</reference>
<keyword evidence="2" id="KW-1185">Reference proteome</keyword>
<dbReference type="EMBL" id="BSXV01004213">
    <property type="protein sequence ID" value="GME99991.1"/>
    <property type="molecule type" value="Genomic_DNA"/>
</dbReference>
<evidence type="ECO:0000313" key="1">
    <source>
        <dbReference type="EMBL" id="GME99991.1"/>
    </source>
</evidence>
<protein>
    <submittedName>
        <fullName evidence="1">Unnamed protein product</fullName>
    </submittedName>
</protein>
<evidence type="ECO:0000313" key="2">
    <source>
        <dbReference type="Proteomes" id="UP001165101"/>
    </source>
</evidence>
<comment type="caution">
    <text evidence="1">The sequence shown here is derived from an EMBL/GenBank/DDBJ whole genome shotgun (WGS) entry which is preliminary data.</text>
</comment>
<dbReference type="Proteomes" id="UP001165101">
    <property type="component" value="Unassembled WGS sequence"/>
</dbReference>